<dbReference type="InterPro" id="IPR050475">
    <property type="entry name" value="Prenyltransferase_related"/>
</dbReference>
<evidence type="ECO:0000256" key="2">
    <source>
        <dbReference type="ARBA" id="ARBA00022692"/>
    </source>
</evidence>
<organism evidence="6 7">
    <name type="scientific">Lophiostoma macrostomum CBS 122681</name>
    <dbReference type="NCBI Taxonomy" id="1314788"/>
    <lineage>
        <taxon>Eukaryota</taxon>
        <taxon>Fungi</taxon>
        <taxon>Dikarya</taxon>
        <taxon>Ascomycota</taxon>
        <taxon>Pezizomycotina</taxon>
        <taxon>Dothideomycetes</taxon>
        <taxon>Pleosporomycetidae</taxon>
        <taxon>Pleosporales</taxon>
        <taxon>Lophiostomataceae</taxon>
        <taxon>Lophiostoma</taxon>
    </lineage>
</organism>
<feature type="transmembrane region" description="Helical" evidence="5">
    <location>
        <begin position="53"/>
        <end position="72"/>
    </location>
</feature>
<dbReference type="CDD" id="cd13965">
    <property type="entry name" value="PT_UbiA_3"/>
    <property type="match status" value="1"/>
</dbReference>
<dbReference type="PANTHER" id="PTHR42723:SF1">
    <property type="entry name" value="CHLOROPHYLL SYNTHASE, CHLOROPLASTIC"/>
    <property type="match status" value="1"/>
</dbReference>
<feature type="transmembrane region" description="Helical" evidence="5">
    <location>
        <begin position="238"/>
        <end position="262"/>
    </location>
</feature>
<feature type="transmembrane region" description="Helical" evidence="5">
    <location>
        <begin position="155"/>
        <end position="174"/>
    </location>
</feature>
<reference evidence="6" key="1">
    <citation type="journal article" date="2020" name="Stud. Mycol.">
        <title>101 Dothideomycetes genomes: a test case for predicting lifestyles and emergence of pathogens.</title>
        <authorList>
            <person name="Haridas S."/>
            <person name="Albert R."/>
            <person name="Binder M."/>
            <person name="Bloem J."/>
            <person name="Labutti K."/>
            <person name="Salamov A."/>
            <person name="Andreopoulos B."/>
            <person name="Baker S."/>
            <person name="Barry K."/>
            <person name="Bills G."/>
            <person name="Bluhm B."/>
            <person name="Cannon C."/>
            <person name="Castanera R."/>
            <person name="Culley D."/>
            <person name="Daum C."/>
            <person name="Ezra D."/>
            <person name="Gonzalez J."/>
            <person name="Henrissat B."/>
            <person name="Kuo A."/>
            <person name="Liang C."/>
            <person name="Lipzen A."/>
            <person name="Lutzoni F."/>
            <person name="Magnuson J."/>
            <person name="Mondo S."/>
            <person name="Nolan M."/>
            <person name="Ohm R."/>
            <person name="Pangilinan J."/>
            <person name="Park H.-J."/>
            <person name="Ramirez L."/>
            <person name="Alfaro M."/>
            <person name="Sun H."/>
            <person name="Tritt A."/>
            <person name="Yoshinaga Y."/>
            <person name="Zwiers L.-H."/>
            <person name="Turgeon B."/>
            <person name="Goodwin S."/>
            <person name="Spatafora J."/>
            <person name="Crous P."/>
            <person name="Grigoriev I."/>
        </authorList>
    </citation>
    <scope>NUCLEOTIDE SEQUENCE</scope>
    <source>
        <strain evidence="6">CBS 122681</strain>
    </source>
</reference>
<evidence type="ECO:0000256" key="3">
    <source>
        <dbReference type="ARBA" id="ARBA00022989"/>
    </source>
</evidence>
<feature type="transmembrane region" description="Helical" evidence="5">
    <location>
        <begin position="274"/>
        <end position="293"/>
    </location>
</feature>
<keyword evidence="2 5" id="KW-0812">Transmembrane</keyword>
<protein>
    <recommendedName>
        <fullName evidence="8">UbiA prenyltransferase</fullName>
    </recommendedName>
</protein>
<name>A0A6A6SUH2_9PLEO</name>
<sequence>MRTRLQFEAYTIWLFTRSDLKTIVIPKSIFGVLGALPRSRLVTHTDYSSQYSILRAPLVVVWVWIVLLPFNIDNQRRFEAIEEDKINKPWRPLPSKRLSSRHASQIMLVCHIVGIAYCSVVGGLRQKLAGIVLRWVYNGLGVADRSCIGKNAITALGYVTFSMGALSVAAASSITASGLHWFVMIGCIVFTTVQMQDLIDMEGDEKRARRTLPLVIGSRLCRWSIATLVPFWTLTAMWFWGILSLPAFCSGFAAASVCWRVLNKTNSTEDRLTFRVWNLWIVTLYAMPLASGANR</sequence>
<evidence type="ECO:0000256" key="5">
    <source>
        <dbReference type="SAM" id="Phobius"/>
    </source>
</evidence>
<proteinExistence type="predicted"/>
<feature type="transmembrane region" description="Helical" evidence="5">
    <location>
        <begin position="103"/>
        <end position="124"/>
    </location>
</feature>
<dbReference type="Proteomes" id="UP000799324">
    <property type="component" value="Unassembled WGS sequence"/>
</dbReference>
<dbReference type="GO" id="GO:0016765">
    <property type="term" value="F:transferase activity, transferring alkyl or aryl (other than methyl) groups"/>
    <property type="evidence" value="ECO:0007669"/>
    <property type="project" value="InterPro"/>
</dbReference>
<evidence type="ECO:0000256" key="1">
    <source>
        <dbReference type="ARBA" id="ARBA00004141"/>
    </source>
</evidence>
<dbReference type="InterPro" id="IPR044878">
    <property type="entry name" value="UbiA_sf"/>
</dbReference>
<evidence type="ECO:0000313" key="6">
    <source>
        <dbReference type="EMBL" id="KAF2650088.1"/>
    </source>
</evidence>
<evidence type="ECO:0000313" key="7">
    <source>
        <dbReference type="Proteomes" id="UP000799324"/>
    </source>
</evidence>
<dbReference type="Gene3D" id="1.10.357.140">
    <property type="entry name" value="UbiA prenyltransferase"/>
    <property type="match status" value="1"/>
</dbReference>
<keyword evidence="4 5" id="KW-0472">Membrane</keyword>
<dbReference type="InterPro" id="IPR000537">
    <property type="entry name" value="UbiA_prenyltransferase"/>
</dbReference>
<gene>
    <name evidence="6" type="ORF">K491DRAFT_609549</name>
</gene>
<dbReference type="OrthoDB" id="434972at2759"/>
<evidence type="ECO:0000256" key="4">
    <source>
        <dbReference type="ARBA" id="ARBA00023136"/>
    </source>
</evidence>
<accession>A0A6A6SUH2</accession>
<dbReference type="Pfam" id="PF01040">
    <property type="entry name" value="UbiA"/>
    <property type="match status" value="1"/>
</dbReference>
<keyword evidence="3 5" id="KW-1133">Transmembrane helix</keyword>
<evidence type="ECO:0008006" key="8">
    <source>
        <dbReference type="Google" id="ProtNLM"/>
    </source>
</evidence>
<dbReference type="PANTHER" id="PTHR42723">
    <property type="entry name" value="CHLOROPHYLL SYNTHASE"/>
    <property type="match status" value="1"/>
</dbReference>
<dbReference type="EMBL" id="MU004468">
    <property type="protein sequence ID" value="KAF2650088.1"/>
    <property type="molecule type" value="Genomic_DNA"/>
</dbReference>
<dbReference type="AlphaFoldDB" id="A0A6A6SUH2"/>
<comment type="subcellular location">
    <subcellularLocation>
        <location evidence="1">Membrane</location>
        <topology evidence="1">Multi-pass membrane protein</topology>
    </subcellularLocation>
</comment>
<keyword evidence="7" id="KW-1185">Reference proteome</keyword>
<dbReference type="GO" id="GO:0016020">
    <property type="term" value="C:membrane"/>
    <property type="evidence" value="ECO:0007669"/>
    <property type="project" value="UniProtKB-SubCell"/>
</dbReference>